<keyword evidence="2" id="KW-1185">Reference proteome</keyword>
<gene>
    <name evidence="1" type="ORF">FBQ74_18445</name>
</gene>
<protein>
    <submittedName>
        <fullName evidence="1">Uncharacterized protein</fullName>
    </submittedName>
</protein>
<dbReference type="InterPro" id="IPR027417">
    <property type="entry name" value="P-loop_NTPase"/>
</dbReference>
<proteinExistence type="predicted"/>
<geneLocation type="plasmid" evidence="1 2">
    <name>plas12</name>
</geneLocation>
<keyword evidence="1" id="KW-0614">Plasmid</keyword>
<dbReference type="Gene3D" id="3.40.50.300">
    <property type="entry name" value="P-loop containing nucleotide triphosphate hydrolases"/>
    <property type="match status" value="1"/>
</dbReference>
<dbReference type="AlphaFoldDB" id="A0A5B7YI56"/>
<accession>A0A5B7YI56</accession>
<organism evidence="1 2">
    <name type="scientific">Salinimonas iocasae</name>
    <dbReference type="NCBI Taxonomy" id="2572577"/>
    <lineage>
        <taxon>Bacteria</taxon>
        <taxon>Pseudomonadati</taxon>
        <taxon>Pseudomonadota</taxon>
        <taxon>Gammaproteobacteria</taxon>
        <taxon>Alteromonadales</taxon>
        <taxon>Alteromonadaceae</taxon>
        <taxon>Alteromonas/Salinimonas group</taxon>
        <taxon>Salinimonas</taxon>
    </lineage>
</organism>
<dbReference type="OrthoDB" id="7229084at2"/>
<evidence type="ECO:0000313" key="2">
    <source>
        <dbReference type="Proteomes" id="UP000304912"/>
    </source>
</evidence>
<dbReference type="EMBL" id="CP039853">
    <property type="protein sequence ID" value="QCZ95502.1"/>
    <property type="molecule type" value="Genomic_DNA"/>
</dbReference>
<reference evidence="1 2" key="1">
    <citation type="submission" date="2019-04" db="EMBL/GenBank/DDBJ databases">
        <title>Salinimonas iocasae sp. nov., a halophilic bacterium isolated from the outer tube casing of tubeworms in Okinawa Trough.</title>
        <authorList>
            <person name="Zhang H."/>
            <person name="Wang H."/>
            <person name="Li C."/>
        </authorList>
    </citation>
    <scope>NUCLEOTIDE SEQUENCE [LARGE SCALE GENOMIC DNA]</scope>
    <source>
        <strain evidence="1 2">KX18D6</strain>
        <plasmid evidence="1 2">plas12</plasmid>
    </source>
</reference>
<sequence>MLYNHPNTFAERALSTWETLAQIVSSKLLKQSPKDHVSLDTVFGKHCLIQDDGSLISAIRIDGSRQVVGADKLDELVLSIEAEFKAYLGNGTHRIMHSFSMDTDKTEEELEQVFGANARKTAKNLGLIDTSLIDEYIQANAAFCHSERNYIVVQTKVRNLTPTESKELQKLKLNQAEGMPFMTKCQSIANGAEYYANKHLTLLDNLREMFRNNDIFCRLLDTHEITFDMRLAYDSAWTDLNYKVQLPGDNHSMELPESRKGDFSMVGVPKLADQIMSREMEIVESSLATVGDSVYAPLSVSFAPQKAKPFNILYRELKKADIPCRITFDMSADGISLLVFQETMASFLRITDKLGGTPDNKHIIEVSERLRALREAGEEIIQLRISICTWAYDGDVSLAKKRREQIARILQSWGHAESAQAEGDVVESVLSSIPGLTRGNSAKPLPYTLSDTISLLPITQPASVWESGSRIMRSIRGKIMPVQPYSTKQSHWTKMIVGPMGFGKTVELAGDNFSLLLHPDAQEIPYIRQIDIGPGSKGFVELVKSLLPLSKQHLAAYYRLQNTKENRINPMDTQLGLRYPLSGHRSTILNLVSSLTAQDDGSAPPEGTLDVINGLIDLAYKRLSERLHAHTYVPGLCEEVDEALEKYSFESEAKRPIWWDIVDFLYLQDEPRLASLAQRYAVPTVPYLNSLCSDPRIADEFVDAKTLSQEPITSYVSRKLRAAVNAYPILGGETLFDIGQSRIVSLDLDDVTKGRGIEGQRRTTLFYTLAYHVLTTDMYKGPDSLKEMEAEVGLYKIDYRRYHKQDVERLQRTVKRFCADEIHRGSEVPEFILQLITAVLEGRKWGVDVTLASQLADAFPADIKRLASSIIILGSGTAQNVKSIVEEFQLSPTMEYHLKNSLRKPSKRGATMLGIFDTDDGWLEQLMMSTFGPQFLWRVNSTRTDTYVVEQLAQRIGESEAMKLLVHRYPGGSLQEDIEARRKHLGIEEDFEEGVTKAGILDAIVADNMRYYKHHYIPNAA</sequence>
<dbReference type="KEGG" id="salk:FBQ74_18445"/>
<name>A0A5B7YI56_9ALTE</name>
<dbReference type="Proteomes" id="UP000304912">
    <property type="component" value="Plasmid plas12"/>
</dbReference>
<dbReference type="RefSeq" id="WP_139758189.1">
    <property type="nucleotide sequence ID" value="NZ_CP039853.1"/>
</dbReference>
<evidence type="ECO:0000313" key="1">
    <source>
        <dbReference type="EMBL" id="QCZ95502.1"/>
    </source>
</evidence>